<dbReference type="AlphaFoldDB" id="A0A379RWS7"/>
<dbReference type="EMBL" id="UGWZ01000001">
    <property type="protein sequence ID" value="SUG12901.1"/>
    <property type="molecule type" value="Genomic_DNA"/>
</dbReference>
<reference evidence="1 2" key="1">
    <citation type="submission" date="2018-06" db="EMBL/GenBank/DDBJ databases">
        <authorList>
            <consortium name="Pathogen Informatics"/>
            <person name="Doyle S."/>
        </authorList>
    </citation>
    <scope>NUCLEOTIDE SEQUENCE [LARGE SCALE GENOMIC DNA]</scope>
    <source>
        <strain evidence="1 2">NCTC7295</strain>
    </source>
</reference>
<dbReference type="Proteomes" id="UP000254124">
    <property type="component" value="Unassembled WGS sequence"/>
</dbReference>
<protein>
    <submittedName>
        <fullName evidence="1">Uncharacterized protein</fullName>
    </submittedName>
</protein>
<gene>
    <name evidence="1" type="ORF">NCTC7295_00444</name>
</gene>
<sequence>MMYGTPTWRPSRMWLTGLRHRAVSRSNNQDRAVHLSRTSDHVFNIVGVARAVYVARSGGSGVSYST</sequence>
<evidence type="ECO:0000313" key="2">
    <source>
        <dbReference type="Proteomes" id="UP000254124"/>
    </source>
</evidence>
<evidence type="ECO:0000313" key="1">
    <source>
        <dbReference type="EMBL" id="SUG12901.1"/>
    </source>
</evidence>
<name>A0A379RWS7_SALER</name>
<organism evidence="1 2">
    <name type="scientific">Salmonella enterica subsp. arizonae</name>
    <dbReference type="NCBI Taxonomy" id="59203"/>
    <lineage>
        <taxon>Bacteria</taxon>
        <taxon>Pseudomonadati</taxon>
        <taxon>Pseudomonadota</taxon>
        <taxon>Gammaproteobacteria</taxon>
        <taxon>Enterobacterales</taxon>
        <taxon>Enterobacteriaceae</taxon>
        <taxon>Salmonella</taxon>
    </lineage>
</organism>
<proteinExistence type="predicted"/>
<accession>A0A379RWS7</accession>
<dbReference type="AntiFam" id="ANF00225">
    <property type="entry name" value="Shadow ORF (opposite tuf)"/>
</dbReference>